<dbReference type="OrthoDB" id="10314660at2759"/>
<keyword evidence="2" id="KW-1185">Reference proteome</keyword>
<reference evidence="1 2" key="1">
    <citation type="submission" date="2015-01" db="EMBL/GenBank/DDBJ databases">
        <title>Evolution of Trichinella species and genotypes.</title>
        <authorList>
            <person name="Korhonen P.K."/>
            <person name="Edoardo P."/>
            <person name="Giuseppe L.R."/>
            <person name="Gasser R.B."/>
        </authorList>
    </citation>
    <scope>NUCLEOTIDE SEQUENCE [LARGE SCALE GENOMIC DNA]</scope>
    <source>
        <strain evidence="1">ISS1980</strain>
    </source>
</reference>
<evidence type="ECO:0000313" key="1">
    <source>
        <dbReference type="EMBL" id="KRZ70936.1"/>
    </source>
</evidence>
<sequence>MYHDDLLNQLQNILIQMSTIGCFSDRFNGGSFAPSGRECQLRRGLANQKCQQQGAPTGCGCFSEYKLHAFRVALRRGVCLSGDMLCVRRPRNLLMTRINERLANVIACFESPCPPIKAASDP</sequence>
<organism evidence="1 2">
    <name type="scientific">Trichinella papuae</name>
    <dbReference type="NCBI Taxonomy" id="268474"/>
    <lineage>
        <taxon>Eukaryota</taxon>
        <taxon>Metazoa</taxon>
        <taxon>Ecdysozoa</taxon>
        <taxon>Nematoda</taxon>
        <taxon>Enoplea</taxon>
        <taxon>Dorylaimia</taxon>
        <taxon>Trichinellida</taxon>
        <taxon>Trichinellidae</taxon>
        <taxon>Trichinella</taxon>
    </lineage>
</organism>
<dbReference type="AlphaFoldDB" id="A0A0V1MGA3"/>
<dbReference type="EMBL" id="JYDO01000105">
    <property type="protein sequence ID" value="KRZ70936.1"/>
    <property type="molecule type" value="Genomic_DNA"/>
</dbReference>
<dbReference type="Proteomes" id="UP000054843">
    <property type="component" value="Unassembled WGS sequence"/>
</dbReference>
<proteinExistence type="predicted"/>
<accession>A0A0V1MGA3</accession>
<protein>
    <submittedName>
        <fullName evidence="1">Uncharacterized protein</fullName>
    </submittedName>
</protein>
<comment type="caution">
    <text evidence="1">The sequence shown here is derived from an EMBL/GenBank/DDBJ whole genome shotgun (WGS) entry which is preliminary data.</text>
</comment>
<gene>
    <name evidence="1" type="ORF">T10_12943</name>
</gene>
<name>A0A0V1MGA3_9BILA</name>
<evidence type="ECO:0000313" key="2">
    <source>
        <dbReference type="Proteomes" id="UP000054843"/>
    </source>
</evidence>